<dbReference type="Pfam" id="PF21547">
    <property type="entry name" value="TTI1"/>
    <property type="match status" value="1"/>
</dbReference>
<evidence type="ECO:0000256" key="1">
    <source>
        <dbReference type="SAM" id="MobiDB-lite"/>
    </source>
</evidence>
<dbReference type="InterPro" id="IPR052587">
    <property type="entry name" value="TELO2-interacting_protein_1"/>
</dbReference>
<dbReference type="InterPro" id="IPR049362">
    <property type="entry name" value="TTI1_rpt"/>
</dbReference>
<dbReference type="Pfam" id="PF24181">
    <property type="entry name" value="TPR_TTI1_C"/>
    <property type="match status" value="1"/>
</dbReference>
<reference evidence="3 4" key="1">
    <citation type="submission" date="2024-08" db="EMBL/GenBank/DDBJ databases">
        <title>Gnathostoma spinigerum genome.</title>
        <authorList>
            <person name="Gonzalez-Bertolin B."/>
            <person name="Monzon S."/>
            <person name="Zaballos A."/>
            <person name="Jimenez P."/>
            <person name="Dekumyoy P."/>
            <person name="Varona S."/>
            <person name="Cuesta I."/>
            <person name="Sumanam S."/>
            <person name="Adisakwattana P."/>
            <person name="Gasser R.B."/>
            <person name="Hernandez-Gonzalez A."/>
            <person name="Young N.D."/>
            <person name="Perteguer M.J."/>
        </authorList>
    </citation>
    <scope>NUCLEOTIDE SEQUENCE [LARGE SCALE GENOMIC DNA]</scope>
    <source>
        <strain evidence="3">AL3</strain>
        <tissue evidence="3">Liver</tissue>
    </source>
</reference>
<dbReference type="AlphaFoldDB" id="A0ABD6EPK8"/>
<dbReference type="Proteomes" id="UP001608902">
    <property type="component" value="Unassembled WGS sequence"/>
</dbReference>
<dbReference type="SUPFAM" id="SSF48371">
    <property type="entry name" value="ARM repeat"/>
    <property type="match status" value="1"/>
</dbReference>
<comment type="caution">
    <text evidence="3">The sequence shown here is derived from an EMBL/GenBank/DDBJ whole genome shotgun (WGS) entry which is preliminary data.</text>
</comment>
<feature type="domain" description="TTI1 C-terminal TPR" evidence="2">
    <location>
        <begin position="489"/>
        <end position="703"/>
    </location>
</feature>
<organism evidence="3 4">
    <name type="scientific">Gnathostoma spinigerum</name>
    <dbReference type="NCBI Taxonomy" id="75299"/>
    <lineage>
        <taxon>Eukaryota</taxon>
        <taxon>Metazoa</taxon>
        <taxon>Ecdysozoa</taxon>
        <taxon>Nematoda</taxon>
        <taxon>Chromadorea</taxon>
        <taxon>Rhabditida</taxon>
        <taxon>Spirurina</taxon>
        <taxon>Gnathostomatomorpha</taxon>
        <taxon>Gnathostomatoidea</taxon>
        <taxon>Gnathostomatidae</taxon>
        <taxon>Gnathostoma</taxon>
    </lineage>
</organism>
<accession>A0ABD6EPK8</accession>
<proteinExistence type="predicted"/>
<sequence length="717" mass="81432">MNDSIYQLTVECCEKKKENSSGDATVLPIQKLSVERDPTWFKDSARQINKAFAYITSRIVVNPHHEIRAFILDCSLSFWNECSHAFRGVINTTIIDLSVLLLTDDYDSIQSRAMSLIEALRCCDREALHNFLLEKLFKISSLLPTKLRDDHNSAVVLKEFKGTVIALGPEGLNDIIRIGGHPLERFVLAVASSIRIDYKRLRITQELTNRHELGCLEELSFLFGLNHSEIKTISAVVAQCSDLSVLLDHILLEVQHCEFANKLGYFVFVAFILSSSMFRSNNELFHTLIIFTERALLMLDGIDVEESVRDDVISDMSVSHSSETCLVIVLLTVTSYAAMRANSSLRSLELLTDLLYLFLKWTSSGNVLCRESAEMALKRFASVHTEAGTVQSLISLHKNILVSRIAIYCRQFYAHLHAPTVLAAILDHSGECEIFDTVRFIIPQLLLALDTSYQDFCCMLLRALLSFVRAVQRWYPELKPDVPSASADQESATEETMDGENPTTSVKVDEKSEKPCTENELCDEKIFPPPPQIVIVVDILKRTKHLVSTPHLPIRLLVLDILDTSLRTIRYFERELLPMIHQNWLGLRSLFNDKELRIRARVVQVVATMCEVSASFVYRRVKEEFWPGIYSYMMEQAKRSVNAGSAYALSSAYIFQKAVLQNMQKIWMNIDPQADERNCVKDILAVYNTPSQPKELSRLARENLAVFKNSFSADHNV</sequence>
<name>A0ABD6EPK8_9BILA</name>
<evidence type="ECO:0000313" key="3">
    <source>
        <dbReference type="EMBL" id="MFH4981771.1"/>
    </source>
</evidence>
<protein>
    <recommendedName>
        <fullName evidence="2">TTI1 C-terminal TPR domain-containing protein</fullName>
    </recommendedName>
</protein>
<dbReference type="PANTHER" id="PTHR18460:SF3">
    <property type="entry name" value="TELO2-INTERACTING PROTEIN 1 HOMOLOG"/>
    <property type="match status" value="1"/>
</dbReference>
<keyword evidence="4" id="KW-1185">Reference proteome</keyword>
<dbReference type="InterPro" id="IPR057567">
    <property type="entry name" value="TPR_TTI1_C"/>
</dbReference>
<dbReference type="EMBL" id="JBGFUD010007843">
    <property type="protein sequence ID" value="MFH4981771.1"/>
    <property type="molecule type" value="Genomic_DNA"/>
</dbReference>
<evidence type="ECO:0000313" key="4">
    <source>
        <dbReference type="Proteomes" id="UP001608902"/>
    </source>
</evidence>
<gene>
    <name evidence="3" type="ORF">AB6A40_008480</name>
</gene>
<feature type="region of interest" description="Disordered" evidence="1">
    <location>
        <begin position="481"/>
        <end position="512"/>
    </location>
</feature>
<dbReference type="PANTHER" id="PTHR18460">
    <property type="entry name" value="TEL2 INTERACTING PROTEIN 1 TTI1 FAMILY MEMBER"/>
    <property type="match status" value="1"/>
</dbReference>
<dbReference type="InterPro" id="IPR016024">
    <property type="entry name" value="ARM-type_fold"/>
</dbReference>
<evidence type="ECO:0000259" key="2">
    <source>
        <dbReference type="Pfam" id="PF24181"/>
    </source>
</evidence>